<keyword evidence="2 6" id="KW-0418">Kinase</keyword>
<dbReference type="GO" id="GO:0016301">
    <property type="term" value="F:kinase activity"/>
    <property type="evidence" value="ECO:0007669"/>
    <property type="project" value="UniProtKB-KW"/>
</dbReference>
<dbReference type="Gene3D" id="1.20.5.1930">
    <property type="match status" value="1"/>
</dbReference>
<feature type="transmembrane region" description="Helical" evidence="4">
    <location>
        <begin position="364"/>
        <end position="391"/>
    </location>
</feature>
<proteinExistence type="predicted"/>
<feature type="transmembrane region" description="Helical" evidence="4">
    <location>
        <begin position="6"/>
        <end position="32"/>
    </location>
</feature>
<evidence type="ECO:0000259" key="5">
    <source>
        <dbReference type="Pfam" id="PF07730"/>
    </source>
</evidence>
<evidence type="ECO:0000256" key="4">
    <source>
        <dbReference type="SAM" id="Phobius"/>
    </source>
</evidence>
<dbReference type="Gene3D" id="3.30.565.10">
    <property type="entry name" value="Histidine kinase-like ATPase, C-terminal domain"/>
    <property type="match status" value="1"/>
</dbReference>
<evidence type="ECO:0000256" key="2">
    <source>
        <dbReference type="ARBA" id="ARBA00022777"/>
    </source>
</evidence>
<dbReference type="InterPro" id="IPR050482">
    <property type="entry name" value="Sensor_HK_TwoCompSys"/>
</dbReference>
<gene>
    <name evidence="6" type="ORF">ACFFV7_48835</name>
</gene>
<dbReference type="InterPro" id="IPR011712">
    <property type="entry name" value="Sig_transdc_His_kin_sub3_dim/P"/>
</dbReference>
<dbReference type="InterPro" id="IPR036890">
    <property type="entry name" value="HATPase_C_sf"/>
</dbReference>
<evidence type="ECO:0000313" key="7">
    <source>
        <dbReference type="Proteomes" id="UP001589647"/>
    </source>
</evidence>
<dbReference type="PANTHER" id="PTHR24421">
    <property type="entry name" value="NITRATE/NITRITE SENSOR PROTEIN NARX-RELATED"/>
    <property type="match status" value="1"/>
</dbReference>
<feature type="transmembrane region" description="Helical" evidence="4">
    <location>
        <begin position="44"/>
        <end position="77"/>
    </location>
</feature>
<dbReference type="EMBL" id="JBHMEI010000095">
    <property type="protein sequence ID" value="MFB9209165.1"/>
    <property type="molecule type" value="Genomic_DNA"/>
</dbReference>
<keyword evidence="4" id="KW-1133">Transmembrane helix</keyword>
<evidence type="ECO:0000256" key="3">
    <source>
        <dbReference type="ARBA" id="ARBA00023012"/>
    </source>
</evidence>
<organism evidence="6 7">
    <name type="scientific">Nonomuraea spiralis</name>
    <dbReference type="NCBI Taxonomy" id="46182"/>
    <lineage>
        <taxon>Bacteria</taxon>
        <taxon>Bacillati</taxon>
        <taxon>Actinomycetota</taxon>
        <taxon>Actinomycetes</taxon>
        <taxon>Streptosporangiales</taxon>
        <taxon>Streptosporangiaceae</taxon>
        <taxon>Nonomuraea</taxon>
    </lineage>
</organism>
<protein>
    <submittedName>
        <fullName evidence="6">Histidine kinase</fullName>
    </submittedName>
</protein>
<keyword evidence="7" id="KW-1185">Reference proteome</keyword>
<dbReference type="Proteomes" id="UP001589647">
    <property type="component" value="Unassembled WGS sequence"/>
</dbReference>
<feature type="transmembrane region" description="Helical" evidence="4">
    <location>
        <begin position="403"/>
        <end position="426"/>
    </location>
</feature>
<feature type="transmembrane region" description="Helical" evidence="4">
    <location>
        <begin position="83"/>
        <end position="111"/>
    </location>
</feature>
<accession>A0ABV5IZ21</accession>
<feature type="transmembrane region" description="Helical" evidence="4">
    <location>
        <begin position="432"/>
        <end position="450"/>
    </location>
</feature>
<evidence type="ECO:0000313" key="6">
    <source>
        <dbReference type="EMBL" id="MFB9209165.1"/>
    </source>
</evidence>
<dbReference type="SUPFAM" id="SSF55874">
    <property type="entry name" value="ATPase domain of HSP90 chaperone/DNA topoisomerase II/histidine kinase"/>
    <property type="match status" value="1"/>
</dbReference>
<evidence type="ECO:0000256" key="1">
    <source>
        <dbReference type="ARBA" id="ARBA00022679"/>
    </source>
</evidence>
<keyword evidence="1" id="KW-0808">Transferase</keyword>
<dbReference type="RefSeq" id="WP_229824747.1">
    <property type="nucleotide sequence ID" value="NZ_BMRC01000022.1"/>
</dbReference>
<comment type="caution">
    <text evidence="6">The sequence shown here is derived from an EMBL/GenBank/DDBJ whole genome shotgun (WGS) entry which is preliminary data.</text>
</comment>
<name>A0ABV5IZ21_9ACTN</name>
<feature type="domain" description="Signal transduction histidine kinase subgroup 3 dimerisation and phosphoacceptor" evidence="5">
    <location>
        <begin position="471"/>
        <end position="527"/>
    </location>
</feature>
<dbReference type="PANTHER" id="PTHR24421:SF63">
    <property type="entry name" value="SENSOR HISTIDINE KINASE DESK"/>
    <property type="match status" value="1"/>
</dbReference>
<keyword evidence="3" id="KW-0902">Two-component regulatory system</keyword>
<sequence>MQTWAKWTVLLVLAGLAGVYAIAGSPLALAVLGLQVLFIRRRSWWLIALQAAAAYGSVFVFDTSVGILGFVAGSLLLTRSWPLALVVTGSALLLGPADPVISMVLIALIVYGLATMLDRIQEVTAARLSLAMTAAAEEQLRIAAELNKSLGAALDTIAASARKGTPDVESARHSLSEARAAAVGYRAMSLAPELTTAKGMLIAAGIATDVRIRHTEPLGPAGALLATVLREAVTEIVRRRAASRCVIESATEDGTVRLSIAHDGTPSATDEFLADLPAQVAAAGGTLTTGVDDNAQVLVEVALPGTTLPDPPALSSKLSTAVLAAVLVGFSAKALLLAGSWWPLPLLVVIIVIHLRSIEGRHPIALIVMGVLTLAPIPVFEQAWLVTTGFLTGPLLLALRLRAAVPLVAAVMAVVGVTGLVIGLPYPLVVNYTVSTLVTGLVIYGLFTLARLDRELSAARDGLARSVVVEERLRAARDLHDLLGHTLAAILLKSELARRLEPERARAELDDVLAMTEQAMSDLRTVSGERGRLSLAGEADSARSVLAAAGIEVTLELGHGMLGTEVETTLGAVLREAVTNVLRHSSARHCAISTNAHDGEVRMAVRNDGAQAKPIRRGSAGMGNLTTRLAELDGRLDLARDGEWFELAATVPTRSWVPA</sequence>
<dbReference type="Pfam" id="PF07730">
    <property type="entry name" value="HisKA_3"/>
    <property type="match status" value="1"/>
</dbReference>
<reference evidence="6 7" key="1">
    <citation type="submission" date="2024-09" db="EMBL/GenBank/DDBJ databases">
        <authorList>
            <person name="Sun Q."/>
            <person name="Mori K."/>
        </authorList>
    </citation>
    <scope>NUCLEOTIDE SEQUENCE [LARGE SCALE GENOMIC DNA]</scope>
    <source>
        <strain evidence="6 7">CCM 3426</strain>
    </source>
</reference>
<keyword evidence="4" id="KW-0472">Membrane</keyword>
<keyword evidence="4" id="KW-0812">Transmembrane</keyword>
<dbReference type="CDD" id="cd16917">
    <property type="entry name" value="HATPase_UhpB-NarQ-NarX-like"/>
    <property type="match status" value="1"/>
</dbReference>